<gene>
    <name evidence="4" type="ORF">SAMN04488132_106159</name>
</gene>
<dbReference type="PRINTS" id="PR00368">
    <property type="entry name" value="FADPNR"/>
</dbReference>
<dbReference type="InterPro" id="IPR036188">
    <property type="entry name" value="FAD/NAD-bd_sf"/>
</dbReference>
<name>A0A1T4PQ77_9BACT</name>
<proteinExistence type="predicted"/>
<keyword evidence="1" id="KW-0285">Flavoprotein</keyword>
<sequence length="302" mass="32592">MTETETYDVIIAGGSYAGLSAAMSLGRSLRKVIVIDSGDPCNLQTPHSHNFLTQDGSRPADIAAIAKEQVSRYTTVKFCSDTAIRGYKDGTAFIIETVGVRRFAAGKLLFATGIRDIYPDIPGFKECWGISVIHCPYCHGYEYRGKHTAIMANGERAFHLVSLVYHLTKKITVFTSGEPLFTDVQLEKLTEHDVRVITTPVTEILHNNGYVNGLVLQDGEKHNVETAYAAVPFEQKCAIPAALGCAFTEQGYIQTDSFQQTSVAGVYAAGDNTTMMRSVASSVAAGSFAGAAINRELAAAAF</sequence>
<dbReference type="EMBL" id="FUWH01000006">
    <property type="protein sequence ID" value="SJZ93683.1"/>
    <property type="molecule type" value="Genomic_DNA"/>
</dbReference>
<dbReference type="SUPFAM" id="SSF51905">
    <property type="entry name" value="FAD/NAD(P)-binding domain"/>
    <property type="match status" value="1"/>
</dbReference>
<evidence type="ECO:0000259" key="3">
    <source>
        <dbReference type="Pfam" id="PF07992"/>
    </source>
</evidence>
<reference evidence="4 5" key="1">
    <citation type="submission" date="2017-02" db="EMBL/GenBank/DDBJ databases">
        <authorList>
            <person name="Peterson S.W."/>
        </authorList>
    </citation>
    <scope>NUCLEOTIDE SEQUENCE [LARGE SCALE GENOMIC DNA]</scope>
    <source>
        <strain evidence="4 5">DSM 22335</strain>
    </source>
</reference>
<dbReference type="GO" id="GO:0016491">
    <property type="term" value="F:oxidoreductase activity"/>
    <property type="evidence" value="ECO:0007669"/>
    <property type="project" value="UniProtKB-KW"/>
</dbReference>
<feature type="domain" description="FAD/NAD(P)-binding" evidence="3">
    <location>
        <begin position="7"/>
        <end position="285"/>
    </location>
</feature>
<dbReference type="InterPro" id="IPR023753">
    <property type="entry name" value="FAD/NAD-binding_dom"/>
</dbReference>
<accession>A0A1T4PQ77</accession>
<evidence type="ECO:0000313" key="4">
    <source>
        <dbReference type="EMBL" id="SJZ93683.1"/>
    </source>
</evidence>
<dbReference type="PANTHER" id="PTHR48105">
    <property type="entry name" value="THIOREDOXIN REDUCTASE 1-RELATED-RELATED"/>
    <property type="match status" value="1"/>
</dbReference>
<dbReference type="Pfam" id="PF07992">
    <property type="entry name" value="Pyr_redox_2"/>
    <property type="match status" value="1"/>
</dbReference>
<organism evidence="4 5">
    <name type="scientific">Sediminibacterium ginsengisoli</name>
    <dbReference type="NCBI Taxonomy" id="413434"/>
    <lineage>
        <taxon>Bacteria</taxon>
        <taxon>Pseudomonadati</taxon>
        <taxon>Bacteroidota</taxon>
        <taxon>Chitinophagia</taxon>
        <taxon>Chitinophagales</taxon>
        <taxon>Chitinophagaceae</taxon>
        <taxon>Sediminibacterium</taxon>
    </lineage>
</organism>
<dbReference type="InterPro" id="IPR050097">
    <property type="entry name" value="Ferredoxin-NADP_redctase_2"/>
</dbReference>
<keyword evidence="2" id="KW-0560">Oxidoreductase</keyword>
<evidence type="ECO:0000256" key="2">
    <source>
        <dbReference type="ARBA" id="ARBA00023002"/>
    </source>
</evidence>
<dbReference type="AlphaFoldDB" id="A0A1T4PQ77"/>
<dbReference type="STRING" id="413434.SAMN04488132_106159"/>
<dbReference type="OrthoDB" id="9806179at2"/>
<evidence type="ECO:0000256" key="1">
    <source>
        <dbReference type="ARBA" id="ARBA00022630"/>
    </source>
</evidence>
<evidence type="ECO:0000313" key="5">
    <source>
        <dbReference type="Proteomes" id="UP000190888"/>
    </source>
</evidence>
<dbReference type="PRINTS" id="PR00469">
    <property type="entry name" value="PNDRDTASEII"/>
</dbReference>
<dbReference type="Gene3D" id="3.50.50.60">
    <property type="entry name" value="FAD/NAD(P)-binding domain"/>
    <property type="match status" value="2"/>
</dbReference>
<keyword evidence="5" id="KW-1185">Reference proteome</keyword>
<protein>
    <submittedName>
        <fullName evidence="4">Thioredoxin reductase</fullName>
    </submittedName>
</protein>
<dbReference type="Proteomes" id="UP000190888">
    <property type="component" value="Unassembled WGS sequence"/>
</dbReference>
<dbReference type="RefSeq" id="WP_078831732.1">
    <property type="nucleotide sequence ID" value="NZ_FUWH01000006.1"/>
</dbReference>